<dbReference type="EMBL" id="JBDJPC010000001">
    <property type="protein sequence ID" value="KAL1517913.1"/>
    <property type="molecule type" value="Genomic_DNA"/>
</dbReference>
<dbReference type="InterPro" id="IPR050843">
    <property type="entry name" value="Glycosyl_Hydrlase_38"/>
</dbReference>
<comment type="cofactor">
    <cofactor evidence="10">
        <name>Zn(2+)</name>
        <dbReference type="ChEBI" id="CHEBI:29105"/>
    </cofactor>
    <text evidence="10">Binds 1 zinc ion per subunit.</text>
</comment>
<keyword evidence="4 10" id="KW-0479">Metal-binding</keyword>
<evidence type="ECO:0000256" key="6">
    <source>
        <dbReference type="ARBA" id="ARBA00022833"/>
    </source>
</evidence>
<dbReference type="InterPro" id="IPR027291">
    <property type="entry name" value="Glyco_hydro_38_N_sf"/>
</dbReference>
<dbReference type="InterPro" id="IPR013780">
    <property type="entry name" value="Glyco_hydro_b"/>
</dbReference>
<evidence type="ECO:0000256" key="8">
    <source>
        <dbReference type="ARBA" id="ARBA00023180"/>
    </source>
</evidence>
<evidence type="ECO:0000313" key="13">
    <source>
        <dbReference type="Proteomes" id="UP001566132"/>
    </source>
</evidence>
<comment type="caution">
    <text evidence="12">The sequence shown here is derived from an EMBL/GenBank/DDBJ whole genome shotgun (WGS) entry which is preliminary data.</text>
</comment>
<dbReference type="PANTHER" id="PTHR11607">
    <property type="entry name" value="ALPHA-MANNOSIDASE"/>
    <property type="match status" value="1"/>
</dbReference>
<dbReference type="GO" id="GO:0004559">
    <property type="term" value="F:alpha-mannosidase activity"/>
    <property type="evidence" value="ECO:0007669"/>
    <property type="project" value="UniProtKB-EC"/>
</dbReference>
<dbReference type="InterPro" id="IPR028995">
    <property type="entry name" value="Glyco_hydro_57/38_cen_sf"/>
</dbReference>
<dbReference type="InterPro" id="IPR037094">
    <property type="entry name" value="Glyco_hydro_38_cen_sf"/>
</dbReference>
<evidence type="ECO:0000256" key="3">
    <source>
        <dbReference type="ARBA" id="ARBA00012752"/>
    </source>
</evidence>
<reference evidence="12 13" key="1">
    <citation type="submission" date="2024-05" db="EMBL/GenBank/DDBJ databases">
        <title>Genetic variation in Jamaican populations of the coffee berry borer (Hypothenemus hampei).</title>
        <authorList>
            <person name="Errbii M."/>
            <person name="Myrie A."/>
        </authorList>
    </citation>
    <scope>NUCLEOTIDE SEQUENCE [LARGE SCALE GENOMIC DNA]</scope>
    <source>
        <strain evidence="12">JA-Hopewell-2020-01-JO</strain>
        <tissue evidence="12">Whole body</tissue>
    </source>
</reference>
<dbReference type="CDD" id="cd10810">
    <property type="entry name" value="GH38N_AMII_LAM_like"/>
    <property type="match status" value="1"/>
</dbReference>
<dbReference type="Gene3D" id="2.70.98.30">
    <property type="entry name" value="Golgi alpha-mannosidase II, domain 4"/>
    <property type="match status" value="1"/>
</dbReference>
<dbReference type="SUPFAM" id="SSF88713">
    <property type="entry name" value="Glycoside hydrolase/deacetylase"/>
    <property type="match status" value="1"/>
</dbReference>
<dbReference type="FunFam" id="3.20.110.10:FF:000001">
    <property type="entry name" value="Alpha-mannosidase"/>
    <property type="match status" value="1"/>
</dbReference>
<dbReference type="SUPFAM" id="SSF74650">
    <property type="entry name" value="Galactose mutarotase-like"/>
    <property type="match status" value="1"/>
</dbReference>
<keyword evidence="5 10" id="KW-0378">Hydrolase</keyword>
<evidence type="ECO:0000256" key="10">
    <source>
        <dbReference type="RuleBase" id="RU361199"/>
    </source>
</evidence>
<accession>A0ABD1FGZ7</accession>
<dbReference type="FunFam" id="1.20.1270.50:FF:000002">
    <property type="entry name" value="Alpha-mannosidase"/>
    <property type="match status" value="1"/>
</dbReference>
<dbReference type="InterPro" id="IPR011682">
    <property type="entry name" value="Glyco_hydro_38_C"/>
</dbReference>
<dbReference type="Pfam" id="PF07748">
    <property type="entry name" value="Glyco_hydro_38C"/>
    <property type="match status" value="1"/>
</dbReference>
<dbReference type="InterPro" id="IPR011013">
    <property type="entry name" value="Gal_mutarotase_sf_dom"/>
</dbReference>
<dbReference type="Pfam" id="PF09261">
    <property type="entry name" value="Alpha-mann_mid"/>
    <property type="match status" value="1"/>
</dbReference>
<dbReference type="GO" id="GO:0046872">
    <property type="term" value="F:metal ion binding"/>
    <property type="evidence" value="ECO:0007669"/>
    <property type="project" value="UniProtKB-KW"/>
</dbReference>
<dbReference type="InterPro" id="IPR000602">
    <property type="entry name" value="Glyco_hydro_38_N"/>
</dbReference>
<dbReference type="PANTHER" id="PTHR11607:SF3">
    <property type="entry name" value="LYSOSOMAL ALPHA-MANNOSIDASE"/>
    <property type="match status" value="1"/>
</dbReference>
<comment type="similarity">
    <text evidence="2 10">Belongs to the glycosyl hydrolase 38 family.</text>
</comment>
<evidence type="ECO:0000256" key="9">
    <source>
        <dbReference type="ARBA" id="ARBA00023295"/>
    </source>
</evidence>
<comment type="catalytic activity">
    <reaction evidence="1">
        <text>Hydrolysis of terminal, non-reducing alpha-D-mannose residues in alpha-D-mannosides.</text>
        <dbReference type="EC" id="3.2.1.24"/>
    </reaction>
</comment>
<evidence type="ECO:0000313" key="12">
    <source>
        <dbReference type="EMBL" id="KAL1517913.1"/>
    </source>
</evidence>
<evidence type="ECO:0000259" key="11">
    <source>
        <dbReference type="SMART" id="SM00872"/>
    </source>
</evidence>
<dbReference type="Gene3D" id="2.60.40.1360">
    <property type="match status" value="1"/>
</dbReference>
<dbReference type="Proteomes" id="UP001566132">
    <property type="component" value="Unassembled WGS sequence"/>
</dbReference>
<protein>
    <recommendedName>
        <fullName evidence="3 10">Alpha-mannosidase</fullName>
        <ecNumber evidence="10">3.2.1.-</ecNumber>
    </recommendedName>
</protein>
<dbReference type="Pfam" id="PF01074">
    <property type="entry name" value="Glyco_hydro_38N"/>
    <property type="match status" value="1"/>
</dbReference>
<dbReference type="Gene3D" id="2.60.40.1180">
    <property type="entry name" value="Golgi alpha-mannosidase II"/>
    <property type="match status" value="1"/>
</dbReference>
<sequence>MPQILSRLFRIILFFNIICFIRAVPLPFSNDLICGYQACNPIKEGYINIHLVPHSHNDVGWVKTIDQYYYGVPIEKFTGAVQYIYQSVLDSLKRNKKRKFIVVETSYFWKWWQLQNEETQEDFSQLVYNGQIEFTGGGWSMNDEAVTHYQSIIDQMTWGLRRLNDTFGDCGHPKAGWQIDPFGHSSEMASIFAQMGYDGVILGRIDFQDKRHRKSTRAMDMVWRGSESLGPKSDIFTSVLFNLYDAPDTFCYELGSCRIISLVDDPESPEYNMDKREWDFFNLMDYFSRSYTTSNVLIPMGRDFGYENAETWFMNMDKLINFVNGKEFNKRKYNVMYSTPACFIYGVHNETKGTINTTLKTDDFFPYASEVNKFWTGFYTSRPQLKRFERIGNNFLQVSKQLYALSGIYSEQRDSDLTSLREAMGVLQHHDAITGTEKQVVTNDYEKRLHKAIVNCENLTNEALSVLVKNEMHSTFGHCLLVNISQCDYSEENDQFVITVYNPLSRFVNKYVRLPVLGGSYLVLDPAGDEVLTQIMPIHAKILKMPGRESNATVELLFQAKDIPPLGFKSFYVQLLKGNATIAEDDTGKFKANYEHIGFDINATTGILGKIYFENHITIDLNQTFQYYIGSNDKVSPSGAYVFRPQKNTSVTNVANKVSLNKLFKGPLVTELQQTVNNMASQTVRIYHEEKFLEFDWIIGPLPNYMLNGREVITKYSTNFNTNGIFYTDSNGREMLKRVRDFRPTWNLSTHELESSNYYPVTERINIKDPNQDIQLSILTDRAQGGSSLEDGDIELMLHRNTKLDDYLGVDEELMDWAYNTGVVVRGSHYMIAGRNILSLEKDIAERKLLDAWTFISKPDEDNFLDYQRLNRMEFNGLGVVLPQNIHILTLEPWDNFTFLLRLEHVIAKGEDVSFSQPITINLSELFTTFQIISARETTLGANKWLDESEKLSFRSINDQPQPELSFNSLNEMDVTLNPMEIRTFMIRTEPRILFM</sequence>
<dbReference type="Pfam" id="PF17677">
    <property type="entry name" value="Glyco_hydro38C2"/>
    <property type="match status" value="1"/>
</dbReference>
<keyword evidence="9 10" id="KW-0326">Glycosidase</keyword>
<feature type="signal peptide" evidence="10">
    <location>
        <begin position="1"/>
        <end position="23"/>
    </location>
</feature>
<dbReference type="InterPro" id="IPR041147">
    <property type="entry name" value="GH38_C"/>
</dbReference>
<dbReference type="Gene3D" id="1.20.1270.50">
    <property type="entry name" value="Glycoside hydrolase family 38, central domain"/>
    <property type="match status" value="2"/>
</dbReference>
<feature type="domain" description="Glycoside hydrolase family 38 central" evidence="11">
    <location>
        <begin position="373"/>
        <end position="449"/>
    </location>
</feature>
<keyword evidence="8" id="KW-0325">Glycoprotein</keyword>
<evidence type="ECO:0000256" key="4">
    <source>
        <dbReference type="ARBA" id="ARBA00022723"/>
    </source>
</evidence>
<name>A0ABD1FGZ7_HYPHA</name>
<evidence type="ECO:0000256" key="5">
    <source>
        <dbReference type="ARBA" id="ARBA00022801"/>
    </source>
</evidence>
<organism evidence="12 13">
    <name type="scientific">Hypothenemus hampei</name>
    <name type="common">Coffee berry borer</name>
    <dbReference type="NCBI Taxonomy" id="57062"/>
    <lineage>
        <taxon>Eukaryota</taxon>
        <taxon>Metazoa</taxon>
        <taxon>Ecdysozoa</taxon>
        <taxon>Arthropoda</taxon>
        <taxon>Hexapoda</taxon>
        <taxon>Insecta</taxon>
        <taxon>Pterygota</taxon>
        <taxon>Neoptera</taxon>
        <taxon>Endopterygota</taxon>
        <taxon>Coleoptera</taxon>
        <taxon>Polyphaga</taxon>
        <taxon>Cucujiformia</taxon>
        <taxon>Curculionidae</taxon>
        <taxon>Scolytinae</taxon>
        <taxon>Hypothenemus</taxon>
    </lineage>
</organism>
<evidence type="ECO:0000256" key="2">
    <source>
        <dbReference type="ARBA" id="ARBA00009792"/>
    </source>
</evidence>
<feature type="chain" id="PRO_5044525321" description="Alpha-mannosidase" evidence="10">
    <location>
        <begin position="24"/>
        <end position="996"/>
    </location>
</feature>
<dbReference type="Gene3D" id="3.20.110.10">
    <property type="entry name" value="Glycoside hydrolase 38, N terminal domain"/>
    <property type="match status" value="1"/>
</dbReference>
<dbReference type="EC" id="3.2.1.-" evidence="10"/>
<dbReference type="AlphaFoldDB" id="A0ABD1FGZ7"/>
<dbReference type="FunFam" id="2.60.40.1180:FF:000018">
    <property type="entry name" value="Alpha-mannosidase"/>
    <property type="match status" value="1"/>
</dbReference>
<dbReference type="InterPro" id="IPR015341">
    <property type="entry name" value="Glyco_hydro_38_cen"/>
</dbReference>
<keyword evidence="13" id="KW-1185">Reference proteome</keyword>
<keyword evidence="6 10" id="KW-0862">Zinc</keyword>
<keyword evidence="10" id="KW-0732">Signal</keyword>
<gene>
    <name evidence="12" type="ORF">ABEB36_001613</name>
</gene>
<dbReference type="SMART" id="SM00872">
    <property type="entry name" value="Alpha-mann_mid"/>
    <property type="match status" value="1"/>
</dbReference>
<dbReference type="InterPro" id="IPR011330">
    <property type="entry name" value="Glyco_hydro/deAcase_b/a-brl"/>
</dbReference>
<dbReference type="SUPFAM" id="SSF88688">
    <property type="entry name" value="Families 57/38 glycoside transferase middle domain"/>
    <property type="match status" value="1"/>
</dbReference>
<proteinExistence type="inferred from homology"/>
<evidence type="ECO:0000256" key="7">
    <source>
        <dbReference type="ARBA" id="ARBA00023157"/>
    </source>
</evidence>
<dbReference type="FunFam" id="1.20.1270.50:FF:000003">
    <property type="entry name" value="Alpha-mannosidase"/>
    <property type="match status" value="1"/>
</dbReference>
<evidence type="ECO:0000256" key="1">
    <source>
        <dbReference type="ARBA" id="ARBA00000365"/>
    </source>
</evidence>
<keyword evidence="7" id="KW-1015">Disulfide bond</keyword>